<reference evidence="2 3" key="1">
    <citation type="submission" date="2024-06" db="EMBL/GenBank/DDBJ databases">
        <title>A chromosome level genome sequence of Diviner's sage (Salvia divinorum).</title>
        <authorList>
            <person name="Ford S.A."/>
            <person name="Ro D.-K."/>
            <person name="Ness R.W."/>
            <person name="Phillips M.A."/>
        </authorList>
    </citation>
    <scope>NUCLEOTIDE SEQUENCE [LARGE SCALE GENOMIC DNA]</scope>
    <source>
        <strain evidence="2">SAF-2024a</strain>
        <tissue evidence="2">Leaf</tissue>
    </source>
</reference>
<gene>
    <name evidence="2" type="ORF">AAHA92_24278</name>
</gene>
<evidence type="ECO:0000256" key="1">
    <source>
        <dbReference type="SAM" id="MobiDB-lite"/>
    </source>
</evidence>
<proteinExistence type="predicted"/>
<dbReference type="Proteomes" id="UP001567538">
    <property type="component" value="Unassembled WGS sequence"/>
</dbReference>
<dbReference type="PANTHER" id="PTHR34280">
    <property type="entry name" value="OS01G0920100 PROTEIN"/>
    <property type="match status" value="1"/>
</dbReference>
<organism evidence="2 3">
    <name type="scientific">Salvia divinorum</name>
    <name type="common">Maria pastora</name>
    <name type="synonym">Diviner's sage</name>
    <dbReference type="NCBI Taxonomy" id="28513"/>
    <lineage>
        <taxon>Eukaryota</taxon>
        <taxon>Viridiplantae</taxon>
        <taxon>Streptophyta</taxon>
        <taxon>Embryophyta</taxon>
        <taxon>Tracheophyta</taxon>
        <taxon>Spermatophyta</taxon>
        <taxon>Magnoliopsida</taxon>
        <taxon>eudicotyledons</taxon>
        <taxon>Gunneridae</taxon>
        <taxon>Pentapetalae</taxon>
        <taxon>asterids</taxon>
        <taxon>lamiids</taxon>
        <taxon>Lamiales</taxon>
        <taxon>Lamiaceae</taxon>
        <taxon>Nepetoideae</taxon>
        <taxon>Mentheae</taxon>
        <taxon>Salviinae</taxon>
        <taxon>Salvia</taxon>
        <taxon>Salvia subgen. Calosphace</taxon>
    </lineage>
</organism>
<name>A0ABD1GA01_SALDI</name>
<feature type="compositionally biased region" description="Basic and acidic residues" evidence="1">
    <location>
        <begin position="136"/>
        <end position="147"/>
    </location>
</feature>
<dbReference type="InterPro" id="IPR038947">
    <property type="entry name" value="At3g27210-like"/>
</dbReference>
<feature type="compositionally biased region" description="Polar residues" evidence="1">
    <location>
        <begin position="153"/>
        <end position="169"/>
    </location>
</feature>
<dbReference type="EMBL" id="JBEAFC010000009">
    <property type="protein sequence ID" value="KAL1539846.1"/>
    <property type="molecule type" value="Genomic_DNA"/>
</dbReference>
<dbReference type="PANTHER" id="PTHR34280:SF2">
    <property type="entry name" value="OS01G0920100 PROTEIN"/>
    <property type="match status" value="1"/>
</dbReference>
<comment type="caution">
    <text evidence="2">The sequence shown here is derived from an EMBL/GenBank/DDBJ whole genome shotgun (WGS) entry which is preliminary data.</text>
</comment>
<feature type="compositionally biased region" description="Polar residues" evidence="1">
    <location>
        <begin position="99"/>
        <end position="112"/>
    </location>
</feature>
<accession>A0ABD1GA01</accession>
<keyword evidence="3" id="KW-1185">Reference proteome</keyword>
<evidence type="ECO:0000313" key="3">
    <source>
        <dbReference type="Proteomes" id="UP001567538"/>
    </source>
</evidence>
<feature type="region of interest" description="Disordered" evidence="1">
    <location>
        <begin position="99"/>
        <end position="179"/>
    </location>
</feature>
<protein>
    <submittedName>
        <fullName evidence="2">Uncharacterized protein</fullName>
    </submittedName>
</protein>
<sequence length="221" mass="24101">MGSCVSVHKDSDSFTKLSFSVGSKNEKLLIPSPVKEKSVAVNAADRTAAVASLRSPARYSSMYLDFEGSKDEAFFDSQPWLESDCEDDFMSVNGDFLSSRENTPVHPNSSLVNKLPSEEARDSIAESPPPDKKKRLSDLFKESLREEQCDEAPTTTTLAQQLKSTSGTPDFSGGGSCEQATLDRVGEENKSLRSTQCCLPMLLSSRSMNERRRSSSAHNGG</sequence>
<dbReference type="AlphaFoldDB" id="A0ABD1GA01"/>
<evidence type="ECO:0000313" key="2">
    <source>
        <dbReference type="EMBL" id="KAL1539846.1"/>
    </source>
</evidence>